<comment type="caution">
    <text evidence="1">The sequence shown here is derived from an EMBL/GenBank/DDBJ whole genome shotgun (WGS) entry which is preliminary data.</text>
</comment>
<name>A0AA38HKE8_9CUCU</name>
<evidence type="ECO:0000313" key="1">
    <source>
        <dbReference type="EMBL" id="KAJ3630005.1"/>
    </source>
</evidence>
<gene>
    <name evidence="1" type="ORF">Zmor_028521</name>
</gene>
<accession>A0AA38HKE8</accession>
<proteinExistence type="predicted"/>
<reference evidence="1" key="1">
    <citation type="journal article" date="2023" name="G3 (Bethesda)">
        <title>Whole genome assemblies of Zophobas morio and Tenebrio molitor.</title>
        <authorList>
            <person name="Kaur S."/>
            <person name="Stinson S.A."/>
            <person name="diCenzo G.C."/>
        </authorList>
    </citation>
    <scope>NUCLEOTIDE SEQUENCE</scope>
    <source>
        <strain evidence="1">QUZm001</strain>
    </source>
</reference>
<protein>
    <submittedName>
        <fullName evidence="1">Uncharacterized protein</fullName>
    </submittedName>
</protein>
<dbReference type="AlphaFoldDB" id="A0AA38HKE8"/>
<dbReference type="EMBL" id="JALNTZ010000944">
    <property type="protein sequence ID" value="KAJ3630005.1"/>
    <property type="molecule type" value="Genomic_DNA"/>
</dbReference>
<evidence type="ECO:0000313" key="2">
    <source>
        <dbReference type="Proteomes" id="UP001168821"/>
    </source>
</evidence>
<dbReference type="Proteomes" id="UP001168821">
    <property type="component" value="Unassembled WGS sequence"/>
</dbReference>
<keyword evidence="2" id="KW-1185">Reference proteome</keyword>
<organism evidence="1 2">
    <name type="scientific">Zophobas morio</name>
    <dbReference type="NCBI Taxonomy" id="2755281"/>
    <lineage>
        <taxon>Eukaryota</taxon>
        <taxon>Metazoa</taxon>
        <taxon>Ecdysozoa</taxon>
        <taxon>Arthropoda</taxon>
        <taxon>Hexapoda</taxon>
        <taxon>Insecta</taxon>
        <taxon>Pterygota</taxon>
        <taxon>Neoptera</taxon>
        <taxon>Endopterygota</taxon>
        <taxon>Coleoptera</taxon>
        <taxon>Polyphaga</taxon>
        <taxon>Cucujiformia</taxon>
        <taxon>Tenebrionidae</taxon>
        <taxon>Zophobas</taxon>
    </lineage>
</organism>
<sequence length="223" mass="24969">MSNEEFFINYDENSIIKAYFYPVTTLTGNDLASGINLAPDTMTVMCTTPDKAIAKIAALEEEFDMSLELRELMDPGSTNETKLTNKKNINIIIKMTPDIKVSSMYILTLEPLTNENFYDIQKYLSKSATTDISSSKIEMSFDPIESYGTSYKTQQLYCVNSEVIDEPITSIGIQSPKGALIGNIKVLDLLNNEGDLIADEKTKLIPKIAFPFQTEPTIRLIDF</sequence>